<dbReference type="EMBL" id="JAUTXU010000093">
    <property type="protein sequence ID" value="KAK3709367.1"/>
    <property type="molecule type" value="Genomic_DNA"/>
</dbReference>
<name>A0ACC3N3I5_9PEZI</name>
<protein>
    <submittedName>
        <fullName evidence="1">Uncharacterized protein</fullName>
    </submittedName>
</protein>
<keyword evidence="2" id="KW-1185">Reference proteome</keyword>
<dbReference type="Proteomes" id="UP001281147">
    <property type="component" value="Unassembled WGS sequence"/>
</dbReference>
<reference evidence="1" key="1">
    <citation type="submission" date="2023-07" db="EMBL/GenBank/DDBJ databases">
        <title>Black Yeasts Isolated from many extreme environments.</title>
        <authorList>
            <person name="Coleine C."/>
            <person name="Stajich J.E."/>
            <person name="Selbmann L."/>
        </authorList>
    </citation>
    <scope>NUCLEOTIDE SEQUENCE</scope>
    <source>
        <strain evidence="1">CCFEE 5714</strain>
    </source>
</reference>
<organism evidence="1 2">
    <name type="scientific">Vermiconidia calcicola</name>
    <dbReference type="NCBI Taxonomy" id="1690605"/>
    <lineage>
        <taxon>Eukaryota</taxon>
        <taxon>Fungi</taxon>
        <taxon>Dikarya</taxon>
        <taxon>Ascomycota</taxon>
        <taxon>Pezizomycotina</taxon>
        <taxon>Dothideomycetes</taxon>
        <taxon>Dothideomycetidae</taxon>
        <taxon>Mycosphaerellales</taxon>
        <taxon>Extremaceae</taxon>
        <taxon>Vermiconidia</taxon>
    </lineage>
</organism>
<proteinExistence type="predicted"/>
<evidence type="ECO:0000313" key="1">
    <source>
        <dbReference type="EMBL" id="KAK3709367.1"/>
    </source>
</evidence>
<evidence type="ECO:0000313" key="2">
    <source>
        <dbReference type="Proteomes" id="UP001281147"/>
    </source>
</evidence>
<accession>A0ACC3N3I5</accession>
<sequence length="207" mass="23200">MGGVKVDEDVATWFKDLEIGKATDEISEEATSRIEQSSRELDISYYGATPTDVLNCRDGHFFSVNFVGDCVLDDVNLDNCTLINVTFEDCSLINTKWSNIFMQDVRLIGCISYDYIWQNAKLEDRTIHGEIYEDKTANGGAVPVEIADPMWLEREKNGLNVLKIDANLEGETESEINAIQNAKILGGESNARMVRRWLSHGQPSNAK</sequence>
<gene>
    <name evidence="1" type="ORF">LTR37_010928</name>
</gene>
<comment type="caution">
    <text evidence="1">The sequence shown here is derived from an EMBL/GenBank/DDBJ whole genome shotgun (WGS) entry which is preliminary data.</text>
</comment>